<name>A0A9K3DRP4_HELAN</name>
<dbReference type="Proteomes" id="UP000215914">
    <property type="component" value="Unassembled WGS sequence"/>
</dbReference>
<dbReference type="EMBL" id="MNCJ02000331">
    <property type="protein sequence ID" value="KAF5758901.1"/>
    <property type="molecule type" value="Genomic_DNA"/>
</dbReference>
<gene>
    <name evidence="1" type="ORF">HanXRQr2_Chr16g0734791</name>
</gene>
<reference evidence="1" key="1">
    <citation type="journal article" date="2017" name="Nature">
        <title>The sunflower genome provides insights into oil metabolism, flowering and Asterid evolution.</title>
        <authorList>
            <person name="Badouin H."/>
            <person name="Gouzy J."/>
            <person name="Grassa C.J."/>
            <person name="Murat F."/>
            <person name="Staton S.E."/>
            <person name="Cottret L."/>
            <person name="Lelandais-Briere C."/>
            <person name="Owens G.L."/>
            <person name="Carrere S."/>
            <person name="Mayjonade B."/>
            <person name="Legrand L."/>
            <person name="Gill N."/>
            <person name="Kane N.C."/>
            <person name="Bowers J.E."/>
            <person name="Hubner S."/>
            <person name="Bellec A."/>
            <person name="Berard A."/>
            <person name="Berges H."/>
            <person name="Blanchet N."/>
            <person name="Boniface M.C."/>
            <person name="Brunel D."/>
            <person name="Catrice O."/>
            <person name="Chaidir N."/>
            <person name="Claudel C."/>
            <person name="Donnadieu C."/>
            <person name="Faraut T."/>
            <person name="Fievet G."/>
            <person name="Helmstetter N."/>
            <person name="King M."/>
            <person name="Knapp S.J."/>
            <person name="Lai Z."/>
            <person name="Le Paslier M.C."/>
            <person name="Lippi Y."/>
            <person name="Lorenzon L."/>
            <person name="Mandel J.R."/>
            <person name="Marage G."/>
            <person name="Marchand G."/>
            <person name="Marquand E."/>
            <person name="Bret-Mestries E."/>
            <person name="Morien E."/>
            <person name="Nambeesan S."/>
            <person name="Nguyen T."/>
            <person name="Pegot-Espagnet P."/>
            <person name="Pouilly N."/>
            <person name="Raftis F."/>
            <person name="Sallet E."/>
            <person name="Schiex T."/>
            <person name="Thomas J."/>
            <person name="Vandecasteele C."/>
            <person name="Vares D."/>
            <person name="Vear F."/>
            <person name="Vautrin S."/>
            <person name="Crespi M."/>
            <person name="Mangin B."/>
            <person name="Burke J.M."/>
            <person name="Salse J."/>
            <person name="Munos S."/>
            <person name="Vincourt P."/>
            <person name="Rieseberg L.H."/>
            <person name="Langlade N.B."/>
        </authorList>
    </citation>
    <scope>NUCLEOTIDE SEQUENCE</scope>
    <source>
        <tissue evidence="1">Leaves</tissue>
    </source>
</reference>
<evidence type="ECO:0000313" key="1">
    <source>
        <dbReference type="EMBL" id="KAF5758901.1"/>
    </source>
</evidence>
<keyword evidence="2" id="KW-1185">Reference proteome</keyword>
<dbReference type="AlphaFoldDB" id="A0A9K3DRP4"/>
<evidence type="ECO:0000313" key="2">
    <source>
        <dbReference type="Proteomes" id="UP000215914"/>
    </source>
</evidence>
<sequence>MQKTYGTLSAVERERLAIHESFESTHWWLRRCMLTYRVRSETYRFRGEKSMWR</sequence>
<reference evidence="1" key="2">
    <citation type="submission" date="2020-06" db="EMBL/GenBank/DDBJ databases">
        <title>Helianthus annuus Genome sequencing and assembly Release 2.</title>
        <authorList>
            <person name="Gouzy J."/>
            <person name="Langlade N."/>
            <person name="Munos S."/>
        </authorList>
    </citation>
    <scope>NUCLEOTIDE SEQUENCE</scope>
    <source>
        <tissue evidence="1">Leaves</tissue>
    </source>
</reference>
<comment type="caution">
    <text evidence="1">The sequence shown here is derived from an EMBL/GenBank/DDBJ whole genome shotgun (WGS) entry which is preliminary data.</text>
</comment>
<dbReference type="Gramene" id="mRNA:HanXRQr2_Chr16g0734791">
    <property type="protein sequence ID" value="CDS:HanXRQr2_Chr16g0734791.1"/>
    <property type="gene ID" value="HanXRQr2_Chr16g0734791"/>
</dbReference>
<protein>
    <submittedName>
        <fullName evidence="1">Uncharacterized protein</fullName>
    </submittedName>
</protein>
<accession>A0A9K3DRP4</accession>
<proteinExistence type="predicted"/>
<organism evidence="1 2">
    <name type="scientific">Helianthus annuus</name>
    <name type="common">Common sunflower</name>
    <dbReference type="NCBI Taxonomy" id="4232"/>
    <lineage>
        <taxon>Eukaryota</taxon>
        <taxon>Viridiplantae</taxon>
        <taxon>Streptophyta</taxon>
        <taxon>Embryophyta</taxon>
        <taxon>Tracheophyta</taxon>
        <taxon>Spermatophyta</taxon>
        <taxon>Magnoliopsida</taxon>
        <taxon>eudicotyledons</taxon>
        <taxon>Gunneridae</taxon>
        <taxon>Pentapetalae</taxon>
        <taxon>asterids</taxon>
        <taxon>campanulids</taxon>
        <taxon>Asterales</taxon>
        <taxon>Asteraceae</taxon>
        <taxon>Asteroideae</taxon>
        <taxon>Heliantheae alliance</taxon>
        <taxon>Heliantheae</taxon>
        <taxon>Helianthus</taxon>
    </lineage>
</organism>